<dbReference type="InterPro" id="IPR011057">
    <property type="entry name" value="Mss4-like_sf"/>
</dbReference>
<reference evidence="1" key="1">
    <citation type="submission" date="2023-03" db="EMBL/GenBank/DDBJ databases">
        <title>Andean soil-derived lignocellulolytic bacterial consortium as a source of novel taxa and putative plastic-active enzymes.</title>
        <authorList>
            <person name="Diaz-Garcia L."/>
            <person name="Chuvochina M."/>
            <person name="Feuerriegel G."/>
            <person name="Bunk B."/>
            <person name="Sproer C."/>
            <person name="Streit W.R."/>
            <person name="Rodriguez L.M."/>
            <person name="Overmann J."/>
            <person name="Jimenez D.J."/>
        </authorList>
    </citation>
    <scope>NUCLEOTIDE SEQUENCE</scope>
    <source>
        <strain evidence="1">MAG 26</strain>
    </source>
</reference>
<gene>
    <name evidence="1" type="ORF">P0Y56_06460</name>
</gene>
<dbReference type="SUPFAM" id="SSF51316">
    <property type="entry name" value="Mss4-like"/>
    <property type="match status" value="1"/>
</dbReference>
<dbReference type="KEGG" id="acob:P0Y56_06460"/>
<dbReference type="Proteomes" id="UP001218362">
    <property type="component" value="Chromosome"/>
</dbReference>
<organism evidence="1 2">
    <name type="scientific">Candidatus Andeanibacterium colombiense</name>
    <dbReference type="NCBI Taxonomy" id="3121345"/>
    <lineage>
        <taxon>Bacteria</taxon>
        <taxon>Pseudomonadati</taxon>
        <taxon>Pseudomonadota</taxon>
        <taxon>Alphaproteobacteria</taxon>
        <taxon>Sphingomonadales</taxon>
        <taxon>Sphingomonadaceae</taxon>
        <taxon>Candidatus Andeanibacterium</taxon>
    </lineage>
</organism>
<name>A0AAJ6BQX7_9SPHN</name>
<sequence length="71" mass="7862">MEPKPWTGGCACGAPTHMSFPDLPDLFVASAASLDEPERFQPQMVMWTRAGHAWDTAGAYLRRFEKLPPQG</sequence>
<evidence type="ECO:0000313" key="1">
    <source>
        <dbReference type="EMBL" id="WEK47935.1"/>
    </source>
</evidence>
<evidence type="ECO:0000313" key="2">
    <source>
        <dbReference type="Proteomes" id="UP001218362"/>
    </source>
</evidence>
<proteinExistence type="predicted"/>
<dbReference type="EMBL" id="CP119316">
    <property type="protein sequence ID" value="WEK47935.1"/>
    <property type="molecule type" value="Genomic_DNA"/>
</dbReference>
<accession>A0AAJ6BQX7</accession>
<protein>
    <submittedName>
        <fullName evidence="1">Uncharacterized protein</fullName>
    </submittedName>
</protein>
<dbReference type="AlphaFoldDB" id="A0AAJ6BQX7"/>